<evidence type="ECO:0008006" key="2">
    <source>
        <dbReference type="Google" id="ProtNLM"/>
    </source>
</evidence>
<dbReference type="PANTHER" id="PTHR45913:SF22">
    <property type="entry name" value="SCAN BOX DOMAIN-CONTAINING PROTEIN"/>
    <property type="match status" value="1"/>
</dbReference>
<accession>A0A0L8IHB9</accession>
<feature type="non-terminal residue" evidence="1">
    <location>
        <position position="1"/>
    </location>
</feature>
<dbReference type="EMBL" id="KQ415696">
    <property type="protein sequence ID" value="KOG00892.1"/>
    <property type="molecule type" value="Genomic_DNA"/>
</dbReference>
<dbReference type="STRING" id="37653.A0A0L8IHB9"/>
<dbReference type="OrthoDB" id="6627600at2759"/>
<reference evidence="1" key="1">
    <citation type="submission" date="2015-07" db="EMBL/GenBank/DDBJ databases">
        <title>MeaNS - Measles Nucleotide Surveillance Program.</title>
        <authorList>
            <person name="Tran T."/>
            <person name="Druce J."/>
        </authorList>
    </citation>
    <scope>NUCLEOTIDE SEQUENCE</scope>
    <source>
        <strain evidence="1">UCB-OBI-ISO-001</strain>
        <tissue evidence="1">Gonad</tissue>
    </source>
</reference>
<dbReference type="AlphaFoldDB" id="A0A0L8IHB9"/>
<dbReference type="PANTHER" id="PTHR45913">
    <property type="entry name" value="EPM2A-INTERACTING PROTEIN 1"/>
    <property type="match status" value="1"/>
</dbReference>
<proteinExistence type="predicted"/>
<organism evidence="1">
    <name type="scientific">Octopus bimaculoides</name>
    <name type="common">California two-spotted octopus</name>
    <dbReference type="NCBI Taxonomy" id="37653"/>
    <lineage>
        <taxon>Eukaryota</taxon>
        <taxon>Metazoa</taxon>
        <taxon>Spiralia</taxon>
        <taxon>Lophotrochozoa</taxon>
        <taxon>Mollusca</taxon>
        <taxon>Cephalopoda</taxon>
        <taxon>Coleoidea</taxon>
        <taxon>Octopodiformes</taxon>
        <taxon>Octopoda</taxon>
        <taxon>Incirrata</taxon>
        <taxon>Octopodidae</taxon>
        <taxon>Octopus</taxon>
    </lineage>
</organism>
<sequence>DVNFFRREANRSMKSRLDDTGIFSLDIAGGLKASYEISRKIVVAKTPHNIGEELILPCYKDTISNVLGSSELQKLKHVSLSNDALFKFFAIQLDETTDVSNLTQLGVYVRSYVTISWRTNSCFANPLTPKQLRGKYCLDKFFEAYDIKREHVNDMCSDGAPAMFGCRSELQALMKEKIPGVISTHCIIYRQTLMVKTIPDELIVLNYEITAVNFIKTNVHNSRPFAELCKKKKMNAVNISLQGKDITMFYSPEKLTAFKMKLELWQPKLDTKNFASFPQLNMFIDENELQVDDDIVELIKQTLLIPFSATYECETASFTLFVIKTKSRNRLDVTPEMRVVFSKT</sequence>
<name>A0A0L8IHB9_OCTBM</name>
<gene>
    <name evidence="1" type="ORF">OCBIM_22025985mg</name>
</gene>
<evidence type="ECO:0000313" key="1">
    <source>
        <dbReference type="EMBL" id="KOG00892.1"/>
    </source>
</evidence>
<protein>
    <recommendedName>
        <fullName evidence="2">DUF4371 domain-containing protein</fullName>
    </recommendedName>
</protein>